<feature type="transmembrane region" description="Helical" evidence="5">
    <location>
        <begin position="44"/>
        <end position="64"/>
    </location>
</feature>
<protein>
    <submittedName>
        <fullName evidence="7">Calcium/sodium antiporter</fullName>
    </submittedName>
</protein>
<dbReference type="Gene3D" id="1.20.1420.30">
    <property type="entry name" value="NCX, central ion-binding region"/>
    <property type="match status" value="1"/>
</dbReference>
<dbReference type="GO" id="GO:0005886">
    <property type="term" value="C:plasma membrane"/>
    <property type="evidence" value="ECO:0007669"/>
    <property type="project" value="TreeGrafter"/>
</dbReference>
<feature type="transmembrane region" description="Helical" evidence="5">
    <location>
        <begin position="250"/>
        <end position="272"/>
    </location>
</feature>
<keyword evidence="8" id="KW-1185">Reference proteome</keyword>
<feature type="transmembrane region" description="Helical" evidence="5">
    <location>
        <begin position="284"/>
        <end position="304"/>
    </location>
</feature>
<keyword evidence="3 5" id="KW-1133">Transmembrane helix</keyword>
<sequence length="332" mass="36844">MAIKTIEFYERKDEQIMLIPYIIFFTGFIFMLKGGDLFVDAATWLAKITRMPEVLIGATIVSLATTLPETMVSTLSSIHNETSMAIGNAIGSIICNTGLVLGICNIIKPSKIRSRIFYIKGIMLLLYIVAFWFLASSGVIQGISITILFIMLAIYIVFNLRVVQYQKDHQNLHEKKSSFTFKEVLYQFFVFIAGAAFILIGANLLVDYGVIIAEHWGVPSGIIAITILAFGTSLPEFITSVTAIRKGHAGLSMGNIIGSNILNISLVLGASASFNPLQFTTQNLALDIPVAFIINFLLIVPAFFTKRISRLQAFLIFLVYVVYMGFLILYYI</sequence>
<evidence type="ECO:0000256" key="2">
    <source>
        <dbReference type="ARBA" id="ARBA00022692"/>
    </source>
</evidence>
<keyword evidence="2 5" id="KW-0812">Transmembrane</keyword>
<dbReference type="Pfam" id="PF01699">
    <property type="entry name" value="Na_Ca_ex"/>
    <property type="match status" value="2"/>
</dbReference>
<evidence type="ECO:0000256" key="1">
    <source>
        <dbReference type="ARBA" id="ARBA00004141"/>
    </source>
</evidence>
<feature type="domain" description="Sodium/calcium exchanger membrane region" evidence="6">
    <location>
        <begin position="188"/>
        <end position="328"/>
    </location>
</feature>
<dbReference type="InterPro" id="IPR004837">
    <property type="entry name" value="NaCa_Exmemb"/>
</dbReference>
<feature type="transmembrane region" description="Helical" evidence="5">
    <location>
        <begin position="116"/>
        <end position="134"/>
    </location>
</feature>
<gene>
    <name evidence="7" type="ORF">NSA47_11815</name>
</gene>
<dbReference type="InterPro" id="IPR004481">
    <property type="entry name" value="K/Na/Ca-exchanger"/>
</dbReference>
<evidence type="ECO:0000256" key="4">
    <source>
        <dbReference type="ARBA" id="ARBA00023136"/>
    </source>
</evidence>
<dbReference type="PANTHER" id="PTHR10846">
    <property type="entry name" value="SODIUM/POTASSIUM/CALCIUM EXCHANGER"/>
    <property type="match status" value="1"/>
</dbReference>
<dbReference type="InterPro" id="IPR044880">
    <property type="entry name" value="NCX_ion-bd_dom_sf"/>
</dbReference>
<dbReference type="GO" id="GO:0006874">
    <property type="term" value="P:intracellular calcium ion homeostasis"/>
    <property type="evidence" value="ECO:0007669"/>
    <property type="project" value="TreeGrafter"/>
</dbReference>
<dbReference type="RefSeq" id="WP_257532252.1">
    <property type="nucleotide sequence ID" value="NZ_JANKAS010000012.1"/>
</dbReference>
<evidence type="ECO:0000256" key="5">
    <source>
        <dbReference type="SAM" id="Phobius"/>
    </source>
</evidence>
<feature type="transmembrane region" description="Helical" evidence="5">
    <location>
        <begin position="184"/>
        <end position="206"/>
    </location>
</feature>
<evidence type="ECO:0000313" key="8">
    <source>
        <dbReference type="Proteomes" id="UP001205748"/>
    </source>
</evidence>
<dbReference type="GO" id="GO:0005262">
    <property type="term" value="F:calcium channel activity"/>
    <property type="evidence" value="ECO:0007669"/>
    <property type="project" value="TreeGrafter"/>
</dbReference>
<dbReference type="GO" id="GO:0008273">
    <property type="term" value="F:calcium, potassium:sodium antiporter activity"/>
    <property type="evidence" value="ECO:0007669"/>
    <property type="project" value="TreeGrafter"/>
</dbReference>
<reference evidence="7" key="1">
    <citation type="submission" date="2022-07" db="EMBL/GenBank/DDBJ databases">
        <title>Enhanced cultured diversity of the mouse gut microbiota enables custom-made synthetic communities.</title>
        <authorList>
            <person name="Afrizal A."/>
        </authorList>
    </citation>
    <scope>NUCLEOTIDE SEQUENCE</scope>
    <source>
        <strain evidence="7">DSM 28593</strain>
    </source>
</reference>
<feature type="transmembrane region" description="Helical" evidence="5">
    <location>
        <begin position="218"/>
        <end position="238"/>
    </location>
</feature>
<dbReference type="NCBIfam" id="TIGR00367">
    <property type="entry name" value="calcium/sodium antiporter"/>
    <property type="match status" value="1"/>
</dbReference>
<dbReference type="Proteomes" id="UP001205748">
    <property type="component" value="Unassembled WGS sequence"/>
</dbReference>
<evidence type="ECO:0000259" key="6">
    <source>
        <dbReference type="Pfam" id="PF01699"/>
    </source>
</evidence>
<accession>A0AAE3HHH2</accession>
<comment type="caution">
    <text evidence="7">The sequence shown here is derived from an EMBL/GenBank/DDBJ whole genome shotgun (WGS) entry which is preliminary data.</text>
</comment>
<feature type="transmembrane region" description="Helical" evidence="5">
    <location>
        <begin position="140"/>
        <end position="163"/>
    </location>
</feature>
<feature type="transmembrane region" description="Helical" evidence="5">
    <location>
        <begin position="15"/>
        <end position="32"/>
    </location>
</feature>
<keyword evidence="4 5" id="KW-0472">Membrane</keyword>
<feature type="transmembrane region" description="Helical" evidence="5">
    <location>
        <begin position="84"/>
        <end position="104"/>
    </location>
</feature>
<evidence type="ECO:0000256" key="3">
    <source>
        <dbReference type="ARBA" id="ARBA00022989"/>
    </source>
</evidence>
<dbReference type="AlphaFoldDB" id="A0AAE3HHH2"/>
<feature type="domain" description="Sodium/calcium exchanger membrane region" evidence="6">
    <location>
        <begin position="21"/>
        <end position="160"/>
    </location>
</feature>
<proteinExistence type="predicted"/>
<feature type="transmembrane region" description="Helical" evidence="5">
    <location>
        <begin position="311"/>
        <end position="331"/>
    </location>
</feature>
<evidence type="ECO:0000313" key="7">
    <source>
        <dbReference type="EMBL" id="MCR1899662.1"/>
    </source>
</evidence>
<dbReference type="PANTHER" id="PTHR10846:SF8">
    <property type="entry name" value="INNER MEMBRANE PROTEIN YRBG"/>
    <property type="match status" value="1"/>
</dbReference>
<dbReference type="EMBL" id="JANKAS010000012">
    <property type="protein sequence ID" value="MCR1899662.1"/>
    <property type="molecule type" value="Genomic_DNA"/>
</dbReference>
<organism evidence="7 8">
    <name type="scientific">Irregularibacter muris</name>
    <dbReference type="NCBI Taxonomy" id="1796619"/>
    <lineage>
        <taxon>Bacteria</taxon>
        <taxon>Bacillati</taxon>
        <taxon>Bacillota</taxon>
        <taxon>Clostridia</taxon>
        <taxon>Eubacteriales</taxon>
        <taxon>Eubacteriaceae</taxon>
        <taxon>Irregularibacter</taxon>
    </lineage>
</organism>
<name>A0AAE3HHH2_9FIRM</name>
<comment type="subcellular location">
    <subcellularLocation>
        <location evidence="1">Membrane</location>
        <topology evidence="1">Multi-pass membrane protein</topology>
    </subcellularLocation>
</comment>